<keyword evidence="1" id="KW-0472">Membrane</keyword>
<dbReference type="EMBL" id="CP004121">
    <property type="protein sequence ID" value="AGF55712.1"/>
    <property type="molecule type" value="Genomic_DNA"/>
</dbReference>
<dbReference type="AlphaFoldDB" id="M1MW44"/>
<name>M1MW44_9CLOT</name>
<reference evidence="2 3" key="1">
    <citation type="submission" date="2013-02" db="EMBL/GenBank/DDBJ databases">
        <title>Genome sequence of Clostridium saccharoperbutylacetonicum N1-4(HMT).</title>
        <authorList>
            <person name="Poehlein A."/>
            <person name="Daniel R."/>
        </authorList>
    </citation>
    <scope>NUCLEOTIDE SEQUENCE [LARGE SCALE GENOMIC DNA]</scope>
    <source>
        <strain evidence="3">N1-4(HMT)</strain>
    </source>
</reference>
<gene>
    <name evidence="2" type="ORF">Cspa_c19460</name>
</gene>
<evidence type="ECO:0000313" key="2">
    <source>
        <dbReference type="EMBL" id="AGF55712.1"/>
    </source>
</evidence>
<feature type="transmembrane region" description="Helical" evidence="1">
    <location>
        <begin position="52"/>
        <end position="70"/>
    </location>
</feature>
<organism evidence="2 3">
    <name type="scientific">Clostridium saccharoperbutylacetonicum N1-4(HMT)</name>
    <dbReference type="NCBI Taxonomy" id="931276"/>
    <lineage>
        <taxon>Bacteria</taxon>
        <taxon>Bacillati</taxon>
        <taxon>Bacillota</taxon>
        <taxon>Clostridia</taxon>
        <taxon>Eubacteriales</taxon>
        <taxon>Clostridiaceae</taxon>
        <taxon>Clostridium</taxon>
    </lineage>
</organism>
<evidence type="ECO:0000256" key="1">
    <source>
        <dbReference type="SAM" id="Phobius"/>
    </source>
</evidence>
<dbReference type="Proteomes" id="UP000011728">
    <property type="component" value="Chromosome"/>
</dbReference>
<dbReference type="KEGG" id="csr:Cspa_c19460"/>
<dbReference type="OrthoDB" id="1937631at2"/>
<sequence length="76" mass="8746">MHKIVIYNPESNLKRAFVLDDVDIDPDGYILGDKNMSITFDKKTMNITEGNFGQVIILIILVETLQLYFMDQLILP</sequence>
<protein>
    <submittedName>
        <fullName evidence="2">Uncharacterized protein</fullName>
    </submittedName>
</protein>
<evidence type="ECO:0000313" key="3">
    <source>
        <dbReference type="Proteomes" id="UP000011728"/>
    </source>
</evidence>
<dbReference type="HOGENOM" id="CLU_2648163_0_0_9"/>
<proteinExistence type="predicted"/>
<keyword evidence="1" id="KW-1133">Transmembrane helix</keyword>
<accession>M1MW44</accession>
<dbReference type="RefSeq" id="WP_015392033.1">
    <property type="nucleotide sequence ID" value="NZ_AOIF01000124.1"/>
</dbReference>
<keyword evidence="3" id="KW-1185">Reference proteome</keyword>
<keyword evidence="1" id="KW-0812">Transmembrane</keyword>
<dbReference type="PATRIC" id="fig|931276.5.peg.1936"/>